<dbReference type="NCBIfam" id="NF003166">
    <property type="entry name" value="PRK04149.1"/>
    <property type="match status" value="1"/>
</dbReference>
<dbReference type="InterPro" id="IPR050512">
    <property type="entry name" value="Sulf_AdTrans/APS_kinase"/>
</dbReference>
<feature type="domain" description="APS kinase" evidence="15">
    <location>
        <begin position="739"/>
        <end position="887"/>
    </location>
</feature>
<dbReference type="PANTHER" id="PTHR42700:SF1">
    <property type="entry name" value="SULFATE ADENYLYLTRANSFERASE"/>
    <property type="match status" value="1"/>
</dbReference>
<dbReference type="PANTHER" id="PTHR42700">
    <property type="entry name" value="SULFATE ADENYLYLTRANSFERASE"/>
    <property type="match status" value="1"/>
</dbReference>
<sequence length="908" mass="103376">MRIAKIICTIGPGSNSQEVLGKLKERGVDYFRINLSHTKEEDIENRIKDLLGYGVPIILDTEGCQVRSGNTEEIFFEEEATVKIHDNNINCNQENLFLNPAGIAKELREGDLVSIDFNSLLLRVFDVSTLDKGYVLCKVIIKGKIGGNKAVQIDSPSFSLPPFSKKDYAAVELAKKYKLLHFTLSFMESSEQVVKFKKLYPEAVVYSKIESKKGLDNFLEIAKASDGILIDRGDLSNQVAFEKIPFIQKFILREVADMGKEAFIATNTLEHMAFELKPSKAEVNDIVNTILDGATGIALTKETAVGQHPIETVNTLISIMNQFEFLNKSKKAGVIDKIEETNYLFLDSTPTLLIEPHGGRLVERFDSSWKDIPKKTIEINEQDLMDLEQIATGAFSPLEGFMEKKDFYSVVENMRLSNGLVWPIPIVLSVNEQTKQDLKEGENIGLSLNQEVYGILHLSEMYRVDKEEAAKKIFGTADLHHPGVIQFMKNKDWFLGGKITLLKKRSSAYKIHELTPKQARKIFSERGWKRVVGFHTRNVIHRGHEFIQLESLKRNFCDGLFLHPVIGKKKEGDFETDVVISSYEKMVKEFYPNSKVVFGTLTAYPRYGGPREAVFTALIRKNFGCSHFIVGRDHTGVGNFYQVKASHEIFDKFSKEELGIEIIKFDEVFYSDLEKRYFHNSEFIDYPEEFKKFISGTQAREMLKNGVRPPEWLMRPEISDLIIRKIKNGERVFVEVKNKILWFTGLSGSGKTTIADKLKQKLEERGKKIKIIDGDEIRSGVHKHLDFSPEDIKKNNKLISDICLMEKEDYDFILVPIISPFKDSRLEARKILGESFIEVYVKCSMDECTKRDTKGLYAGALAGEIENFIGVAKENPYEPPENPEIIIETERESVEECVGKIIKYLGLF</sequence>
<dbReference type="InterPro" id="IPR040442">
    <property type="entry name" value="Pyrv_kinase-like_dom_sf"/>
</dbReference>
<accession>A0A0H4T6D5</accession>
<keyword evidence="4 13" id="KW-0808">Transferase</keyword>
<protein>
    <recommendedName>
        <fullName evidence="13">Pyruvate kinase</fullName>
        <ecNumber evidence="13">2.7.1.40</ecNumber>
    </recommendedName>
</protein>
<dbReference type="InterPro" id="IPR002650">
    <property type="entry name" value="Sulphate_adenylyltransferase"/>
</dbReference>
<dbReference type="InterPro" id="IPR024951">
    <property type="entry name" value="Sulfurylase_cat_dom"/>
</dbReference>
<keyword evidence="6" id="KW-0479">Metal-binding</keyword>
<dbReference type="SUPFAM" id="SSF50800">
    <property type="entry name" value="PK beta-barrel domain-like"/>
    <property type="match status" value="1"/>
</dbReference>
<evidence type="ECO:0000256" key="5">
    <source>
        <dbReference type="ARBA" id="ARBA00022695"/>
    </source>
</evidence>
<dbReference type="Gene3D" id="3.10.400.10">
    <property type="entry name" value="Sulfate adenylyltransferase"/>
    <property type="match status" value="1"/>
</dbReference>
<dbReference type="Gene3D" id="3.40.50.620">
    <property type="entry name" value="HUPs"/>
    <property type="match status" value="1"/>
</dbReference>
<evidence type="ECO:0000259" key="16">
    <source>
        <dbReference type="Pfam" id="PF01747"/>
    </source>
</evidence>
<evidence type="ECO:0000256" key="7">
    <source>
        <dbReference type="ARBA" id="ARBA00022741"/>
    </source>
</evidence>
<dbReference type="GO" id="GO:0004743">
    <property type="term" value="F:pyruvate kinase activity"/>
    <property type="evidence" value="ECO:0007669"/>
    <property type="project" value="UniProtKB-EC"/>
</dbReference>
<keyword evidence="5 18" id="KW-0548">Nucleotidyltransferase</keyword>
<dbReference type="SUPFAM" id="SSF88697">
    <property type="entry name" value="PUA domain-like"/>
    <property type="match status" value="1"/>
</dbReference>
<comment type="similarity">
    <text evidence="3 13">Belongs to the pyruvate kinase family.</text>
</comment>
<dbReference type="GO" id="GO:0005737">
    <property type="term" value="C:cytoplasm"/>
    <property type="evidence" value="ECO:0007669"/>
    <property type="project" value="TreeGrafter"/>
</dbReference>
<dbReference type="GO" id="GO:0005524">
    <property type="term" value="F:ATP binding"/>
    <property type="evidence" value="ECO:0007669"/>
    <property type="project" value="UniProtKB-KW"/>
</dbReference>
<dbReference type="NCBIfam" id="TIGR00455">
    <property type="entry name" value="apsK"/>
    <property type="match status" value="1"/>
</dbReference>
<dbReference type="PRINTS" id="PR01050">
    <property type="entry name" value="PYRUVTKNASE"/>
</dbReference>
<dbReference type="InterPro" id="IPR025980">
    <property type="entry name" value="ATP-Sase_PUA-like_dom"/>
</dbReference>
<comment type="pathway">
    <text evidence="1">Sulfur metabolism.</text>
</comment>
<dbReference type="InterPro" id="IPR002891">
    <property type="entry name" value="APS"/>
</dbReference>
<dbReference type="InterPro" id="IPR059117">
    <property type="entry name" value="APS_kinase_dom"/>
</dbReference>
<dbReference type="InterPro" id="IPR027417">
    <property type="entry name" value="P-loop_NTPase"/>
</dbReference>
<name>A0A0H4T6D5_9ARCH</name>
<organism evidence="18">
    <name type="scientific">uncultured archaeon Rifle_16ft_4_minimus_37913</name>
    <dbReference type="NCBI Taxonomy" id="1665152"/>
    <lineage>
        <taxon>Archaea</taxon>
        <taxon>environmental samples</taxon>
    </lineage>
</organism>
<dbReference type="GO" id="GO:0019379">
    <property type="term" value="P:sulfate assimilation, phosphoadenylyl sulfate reduction by phosphoadenylyl-sulfate reductase (thioredoxin)"/>
    <property type="evidence" value="ECO:0007669"/>
    <property type="project" value="TreeGrafter"/>
</dbReference>
<dbReference type="NCBIfam" id="TIGR00339">
    <property type="entry name" value="sopT"/>
    <property type="match status" value="1"/>
</dbReference>
<keyword evidence="10 13" id="KW-0460">Magnesium</keyword>
<evidence type="ECO:0000259" key="14">
    <source>
        <dbReference type="Pfam" id="PF00224"/>
    </source>
</evidence>
<dbReference type="Gene3D" id="2.40.33.10">
    <property type="entry name" value="PK beta-barrel domain-like"/>
    <property type="match status" value="1"/>
</dbReference>
<dbReference type="InterPro" id="IPR014729">
    <property type="entry name" value="Rossmann-like_a/b/a_fold"/>
</dbReference>
<evidence type="ECO:0000256" key="8">
    <source>
        <dbReference type="ARBA" id="ARBA00022777"/>
    </source>
</evidence>
<feature type="domain" description="ATP-sulfurylase PUA-like" evidence="17">
    <location>
        <begin position="354"/>
        <end position="503"/>
    </location>
</feature>
<dbReference type="CDD" id="cd02027">
    <property type="entry name" value="APSK"/>
    <property type="match status" value="1"/>
</dbReference>
<dbReference type="Gene3D" id="3.20.20.60">
    <property type="entry name" value="Phosphoenolpyruvate-binding domains"/>
    <property type="match status" value="1"/>
</dbReference>
<dbReference type="GO" id="GO:0004020">
    <property type="term" value="F:adenylylsulfate kinase activity"/>
    <property type="evidence" value="ECO:0007669"/>
    <property type="project" value="InterPro"/>
</dbReference>
<feature type="domain" description="Pyruvate kinase barrel" evidence="14">
    <location>
        <begin position="2"/>
        <end position="313"/>
    </location>
</feature>
<dbReference type="Pfam" id="PF01583">
    <property type="entry name" value="APS_kinase"/>
    <property type="match status" value="1"/>
</dbReference>
<evidence type="ECO:0000256" key="10">
    <source>
        <dbReference type="ARBA" id="ARBA00022842"/>
    </source>
</evidence>
<dbReference type="GO" id="GO:0010134">
    <property type="term" value="P:sulfate assimilation via adenylyl sulfate reduction"/>
    <property type="evidence" value="ECO:0007669"/>
    <property type="project" value="TreeGrafter"/>
</dbReference>
<evidence type="ECO:0000256" key="1">
    <source>
        <dbReference type="ARBA" id="ARBA00004678"/>
    </source>
</evidence>
<dbReference type="Pfam" id="PF01747">
    <property type="entry name" value="ATP-sulfurylase"/>
    <property type="match status" value="1"/>
</dbReference>
<comment type="catalytic activity">
    <reaction evidence="13">
        <text>pyruvate + ATP = phosphoenolpyruvate + ADP + H(+)</text>
        <dbReference type="Rhea" id="RHEA:18157"/>
        <dbReference type="ChEBI" id="CHEBI:15361"/>
        <dbReference type="ChEBI" id="CHEBI:15378"/>
        <dbReference type="ChEBI" id="CHEBI:30616"/>
        <dbReference type="ChEBI" id="CHEBI:58702"/>
        <dbReference type="ChEBI" id="CHEBI:456216"/>
        <dbReference type="EC" id="2.7.1.40"/>
    </reaction>
</comment>
<proteinExistence type="inferred from homology"/>
<dbReference type="AlphaFoldDB" id="A0A0H4T6D5"/>
<dbReference type="Pfam" id="PF14306">
    <property type="entry name" value="PUA_2"/>
    <property type="match status" value="1"/>
</dbReference>
<dbReference type="InterPro" id="IPR011037">
    <property type="entry name" value="Pyrv_Knase-like_insert_dom_sf"/>
</dbReference>
<evidence type="ECO:0000256" key="11">
    <source>
        <dbReference type="ARBA" id="ARBA00023152"/>
    </source>
</evidence>
<dbReference type="GO" id="GO:0000287">
    <property type="term" value="F:magnesium ion binding"/>
    <property type="evidence" value="ECO:0007669"/>
    <property type="project" value="InterPro"/>
</dbReference>
<dbReference type="SUPFAM" id="SSF52540">
    <property type="entry name" value="P-loop containing nucleoside triphosphate hydrolases"/>
    <property type="match status" value="1"/>
</dbReference>
<dbReference type="GO" id="GO:0030955">
    <property type="term" value="F:potassium ion binding"/>
    <property type="evidence" value="ECO:0007669"/>
    <property type="project" value="InterPro"/>
</dbReference>
<dbReference type="InterPro" id="IPR015806">
    <property type="entry name" value="Pyrv_Knase_insert_dom_sf"/>
</dbReference>
<dbReference type="GO" id="GO:0004781">
    <property type="term" value="F:sulfate adenylyltransferase (ATP) activity"/>
    <property type="evidence" value="ECO:0007669"/>
    <property type="project" value="InterPro"/>
</dbReference>
<evidence type="ECO:0000256" key="4">
    <source>
        <dbReference type="ARBA" id="ARBA00022679"/>
    </source>
</evidence>
<dbReference type="CDD" id="cd00517">
    <property type="entry name" value="ATPS"/>
    <property type="match status" value="1"/>
</dbReference>
<keyword evidence="12" id="KW-0670">Pyruvate</keyword>
<evidence type="ECO:0000259" key="17">
    <source>
        <dbReference type="Pfam" id="PF14306"/>
    </source>
</evidence>
<evidence type="ECO:0000313" key="18">
    <source>
        <dbReference type="EMBL" id="AKQ03316.1"/>
    </source>
</evidence>
<keyword evidence="9" id="KW-0067">ATP-binding</keyword>
<dbReference type="InterPro" id="IPR001697">
    <property type="entry name" value="Pyr_Knase"/>
</dbReference>
<dbReference type="SUPFAM" id="SSF51621">
    <property type="entry name" value="Phosphoenolpyruvate/pyruvate domain"/>
    <property type="match status" value="1"/>
</dbReference>
<evidence type="ECO:0000256" key="9">
    <source>
        <dbReference type="ARBA" id="ARBA00022840"/>
    </source>
</evidence>
<reference evidence="18" key="1">
    <citation type="journal article" date="2015" name="ISME J.">
        <title>Aquifer environment selects for microbial species cohorts in sediment and groundwater.</title>
        <authorList>
            <person name="Hug L.A."/>
            <person name="Thomas B.C."/>
            <person name="Brown C.T."/>
            <person name="Frischkorn K.R."/>
            <person name="Williams K.H."/>
            <person name="Tringe S.G."/>
            <person name="Banfield J.F."/>
        </authorList>
    </citation>
    <scope>NUCLEOTIDE SEQUENCE</scope>
</reference>
<dbReference type="EMBL" id="KT007010">
    <property type="protein sequence ID" value="AKQ03316.1"/>
    <property type="molecule type" value="Genomic_DNA"/>
</dbReference>
<evidence type="ECO:0000256" key="12">
    <source>
        <dbReference type="ARBA" id="ARBA00023317"/>
    </source>
</evidence>
<evidence type="ECO:0000256" key="3">
    <source>
        <dbReference type="ARBA" id="ARBA00008663"/>
    </source>
</evidence>
<feature type="domain" description="Sulphate adenylyltransferase catalytic" evidence="16">
    <location>
        <begin position="514"/>
        <end position="724"/>
    </location>
</feature>
<dbReference type="Gene3D" id="3.40.50.300">
    <property type="entry name" value="P-loop containing nucleotide triphosphate hydrolases"/>
    <property type="match status" value="1"/>
</dbReference>
<evidence type="ECO:0000259" key="15">
    <source>
        <dbReference type="Pfam" id="PF01583"/>
    </source>
</evidence>
<keyword evidence="11 13" id="KW-0324">Glycolysis</keyword>
<evidence type="ECO:0000256" key="6">
    <source>
        <dbReference type="ARBA" id="ARBA00022723"/>
    </source>
</evidence>
<evidence type="ECO:0000256" key="2">
    <source>
        <dbReference type="ARBA" id="ARBA00004997"/>
    </source>
</evidence>
<dbReference type="Pfam" id="PF00224">
    <property type="entry name" value="PK"/>
    <property type="match status" value="1"/>
</dbReference>
<dbReference type="InterPro" id="IPR015947">
    <property type="entry name" value="PUA-like_sf"/>
</dbReference>
<evidence type="ECO:0000256" key="13">
    <source>
        <dbReference type="RuleBase" id="RU000504"/>
    </source>
</evidence>
<keyword evidence="8 13" id="KW-0418">Kinase</keyword>
<comment type="pathway">
    <text evidence="2 13">Carbohydrate degradation; glycolysis; pyruvate from D-glyceraldehyde 3-phosphate: step 5/5.</text>
</comment>
<dbReference type="InterPro" id="IPR015793">
    <property type="entry name" value="Pyrv_Knase_brl"/>
</dbReference>
<dbReference type="SUPFAM" id="SSF52374">
    <property type="entry name" value="Nucleotidylyl transferase"/>
    <property type="match status" value="1"/>
</dbReference>
<dbReference type="UniPathway" id="UPA00109">
    <property type="reaction ID" value="UER00188"/>
</dbReference>
<dbReference type="EC" id="2.7.1.40" evidence="13"/>
<keyword evidence="7" id="KW-0547">Nucleotide-binding</keyword>
<dbReference type="InterPro" id="IPR015813">
    <property type="entry name" value="Pyrv/PenolPyrv_kinase-like_dom"/>
</dbReference>